<feature type="region of interest" description="Disordered" evidence="1">
    <location>
        <begin position="1"/>
        <end position="37"/>
    </location>
</feature>
<dbReference type="InterPro" id="IPR006786">
    <property type="entry name" value="Pinin_SDK_MemA"/>
</dbReference>
<comment type="caution">
    <text evidence="3">The sequence shown here is derived from an EMBL/GenBank/DDBJ whole genome shotgun (WGS) entry which is preliminary data.</text>
</comment>
<evidence type="ECO:0000256" key="1">
    <source>
        <dbReference type="SAM" id="MobiDB-lite"/>
    </source>
</evidence>
<proteinExistence type="predicted"/>
<dbReference type="EMBL" id="SGPK01000126">
    <property type="protein sequence ID" value="THH07805.1"/>
    <property type="molecule type" value="Genomic_DNA"/>
</dbReference>
<feature type="compositionally biased region" description="Basic and acidic residues" evidence="1">
    <location>
        <begin position="309"/>
        <end position="325"/>
    </location>
</feature>
<evidence type="ECO:0000313" key="3">
    <source>
        <dbReference type="EMBL" id="THH07805.1"/>
    </source>
</evidence>
<feature type="compositionally biased region" description="Basic and acidic residues" evidence="1">
    <location>
        <begin position="66"/>
        <end position="85"/>
    </location>
</feature>
<dbReference type="Proteomes" id="UP000308199">
    <property type="component" value="Unassembled WGS sequence"/>
</dbReference>
<sequence>MSMEEPLQDAPSSVDVDTPMQDTASATAPAPVGKKRPRLDFNALGVGERKRGKSMFGVLVNTLNKAKAEDKERNASDAAKKRQLIDQRLQNKLKKDADSVRQAEEAKKDKLSASRKEEELQLKDSIYKSRRTRFPFLSNFLLTSDVIPHLDADSEGVEAFQLSSLVPPPITSPSFVLSPNHFDASSKSVYLNAQGAGACLQIYSINGMYEYIITQVKDAVEEEWENFKSERAMGVEDIMTLRQNVAAAKNGLAKTRGGTEQENGDETPPSAKDENAADSTISADGGEHGDDGARDMEPKVSEMDVDDGDREREGVPEKKVERPAAVDEDDAVEY</sequence>
<feature type="compositionally biased region" description="Basic and acidic residues" evidence="1">
    <location>
        <begin position="93"/>
        <end position="115"/>
    </location>
</feature>
<feature type="region of interest" description="Disordered" evidence="1">
    <location>
        <begin position="63"/>
        <end position="115"/>
    </location>
</feature>
<dbReference type="AlphaFoldDB" id="A0A4S4L8N9"/>
<name>A0A4S4L8N9_9AGAM</name>
<reference evidence="3 4" key="1">
    <citation type="submission" date="2019-02" db="EMBL/GenBank/DDBJ databases">
        <title>Genome sequencing of the rare red list fungi Phellinidium pouzarii.</title>
        <authorList>
            <person name="Buettner E."/>
            <person name="Kellner H."/>
        </authorList>
    </citation>
    <scope>NUCLEOTIDE SEQUENCE [LARGE SCALE GENOMIC DNA]</scope>
    <source>
        <strain evidence="3 4">DSM 108285</strain>
    </source>
</reference>
<feature type="domain" description="Pinin/SDK/MemA protein" evidence="2">
    <location>
        <begin position="48"/>
        <end position="126"/>
    </location>
</feature>
<organism evidence="3 4">
    <name type="scientific">Phellinidium pouzarii</name>
    <dbReference type="NCBI Taxonomy" id="167371"/>
    <lineage>
        <taxon>Eukaryota</taxon>
        <taxon>Fungi</taxon>
        <taxon>Dikarya</taxon>
        <taxon>Basidiomycota</taxon>
        <taxon>Agaricomycotina</taxon>
        <taxon>Agaricomycetes</taxon>
        <taxon>Hymenochaetales</taxon>
        <taxon>Hymenochaetaceae</taxon>
        <taxon>Phellinidium</taxon>
    </lineage>
</organism>
<evidence type="ECO:0000313" key="4">
    <source>
        <dbReference type="Proteomes" id="UP000308199"/>
    </source>
</evidence>
<gene>
    <name evidence="3" type="ORF">EW145_g3135</name>
</gene>
<accession>A0A4S4L8N9</accession>
<dbReference type="Pfam" id="PF04696">
    <property type="entry name" value="Pinin_SDK_memA"/>
    <property type="match status" value="1"/>
</dbReference>
<feature type="region of interest" description="Disordered" evidence="1">
    <location>
        <begin position="249"/>
        <end position="334"/>
    </location>
</feature>
<dbReference type="OrthoDB" id="330772at2759"/>
<feature type="compositionally biased region" description="Basic and acidic residues" evidence="1">
    <location>
        <begin position="285"/>
        <end position="302"/>
    </location>
</feature>
<evidence type="ECO:0000259" key="2">
    <source>
        <dbReference type="Pfam" id="PF04696"/>
    </source>
</evidence>
<keyword evidence="4" id="KW-1185">Reference proteome</keyword>
<protein>
    <recommendedName>
        <fullName evidence="2">Pinin/SDK/MemA protein domain-containing protein</fullName>
    </recommendedName>
</protein>